<dbReference type="PRINTS" id="PR00132">
    <property type="entry name" value="GLHYDRLASE2"/>
</dbReference>
<dbReference type="SUPFAM" id="SSF49303">
    <property type="entry name" value="beta-Galactosidase/glucuronidase domain"/>
    <property type="match status" value="1"/>
</dbReference>
<comment type="caution">
    <text evidence="10">The sequence shown here is derived from an EMBL/GenBank/DDBJ whole genome shotgun (WGS) entry which is preliminary data.</text>
</comment>
<dbReference type="InterPro" id="IPR013783">
    <property type="entry name" value="Ig-like_fold"/>
</dbReference>
<dbReference type="Gene3D" id="2.60.40.10">
    <property type="entry name" value="Immunoglobulins"/>
    <property type="match status" value="1"/>
</dbReference>
<evidence type="ECO:0000256" key="1">
    <source>
        <dbReference type="ARBA" id="ARBA00007401"/>
    </source>
</evidence>
<evidence type="ECO:0000259" key="7">
    <source>
        <dbReference type="Pfam" id="PF00703"/>
    </source>
</evidence>
<dbReference type="Pfam" id="PF00703">
    <property type="entry name" value="Glyco_hydro_2"/>
    <property type="match status" value="1"/>
</dbReference>
<dbReference type="SUPFAM" id="SSF51445">
    <property type="entry name" value="(Trans)glycosidases"/>
    <property type="match status" value="1"/>
</dbReference>
<dbReference type="EMBL" id="BMDO01000001">
    <property type="protein sequence ID" value="GGI49015.1"/>
    <property type="molecule type" value="Genomic_DNA"/>
</dbReference>
<dbReference type="Gene3D" id="3.20.20.80">
    <property type="entry name" value="Glycosidases"/>
    <property type="match status" value="1"/>
</dbReference>
<dbReference type="InterPro" id="IPR006102">
    <property type="entry name" value="Ig-like_GH2"/>
</dbReference>
<evidence type="ECO:0000256" key="6">
    <source>
        <dbReference type="SAM" id="SignalP"/>
    </source>
</evidence>
<feature type="signal peptide" evidence="6">
    <location>
        <begin position="1"/>
        <end position="19"/>
    </location>
</feature>
<organism evidence="10 11">
    <name type="scientific">Mucilaginibacter galii</name>
    <dbReference type="NCBI Taxonomy" id="2005073"/>
    <lineage>
        <taxon>Bacteria</taxon>
        <taxon>Pseudomonadati</taxon>
        <taxon>Bacteroidota</taxon>
        <taxon>Sphingobacteriia</taxon>
        <taxon>Sphingobacteriales</taxon>
        <taxon>Sphingobacteriaceae</taxon>
        <taxon>Mucilaginibacter</taxon>
    </lineage>
</organism>
<name>A0A917J4J1_9SPHI</name>
<evidence type="ECO:0000259" key="9">
    <source>
        <dbReference type="Pfam" id="PF02837"/>
    </source>
</evidence>
<dbReference type="PANTHER" id="PTHR10066:SF67">
    <property type="entry name" value="BETA-GLUCURONIDASE"/>
    <property type="match status" value="1"/>
</dbReference>
<dbReference type="InterPro" id="IPR017853">
    <property type="entry name" value="GH"/>
</dbReference>
<dbReference type="InterPro" id="IPR036156">
    <property type="entry name" value="Beta-gal/glucu_dom_sf"/>
</dbReference>
<feature type="chain" id="PRO_5037180851" description="Beta-glucuronidase" evidence="6">
    <location>
        <begin position="20"/>
        <end position="618"/>
    </location>
</feature>
<dbReference type="InterPro" id="IPR006101">
    <property type="entry name" value="Glyco_hydro_2"/>
</dbReference>
<evidence type="ECO:0000256" key="4">
    <source>
        <dbReference type="ARBA" id="ARBA00022801"/>
    </source>
</evidence>
<evidence type="ECO:0000259" key="8">
    <source>
        <dbReference type="Pfam" id="PF02836"/>
    </source>
</evidence>
<dbReference type="AlphaFoldDB" id="A0A917J4J1"/>
<dbReference type="Pfam" id="PF02837">
    <property type="entry name" value="Glyco_hydro_2_N"/>
    <property type="match status" value="1"/>
</dbReference>
<reference evidence="10" key="2">
    <citation type="submission" date="2020-09" db="EMBL/GenBank/DDBJ databases">
        <authorList>
            <person name="Sun Q."/>
            <person name="Sedlacek I."/>
        </authorList>
    </citation>
    <scope>NUCLEOTIDE SEQUENCE</scope>
    <source>
        <strain evidence="10">CCM 8711</strain>
    </source>
</reference>
<reference evidence="10" key="1">
    <citation type="journal article" date="2014" name="Int. J. Syst. Evol. Microbiol.">
        <title>Complete genome sequence of Corynebacterium casei LMG S-19264T (=DSM 44701T), isolated from a smear-ripened cheese.</title>
        <authorList>
            <consortium name="US DOE Joint Genome Institute (JGI-PGF)"/>
            <person name="Walter F."/>
            <person name="Albersmeier A."/>
            <person name="Kalinowski J."/>
            <person name="Ruckert C."/>
        </authorList>
    </citation>
    <scope>NUCLEOTIDE SEQUENCE</scope>
    <source>
        <strain evidence="10">CCM 8711</strain>
    </source>
</reference>
<gene>
    <name evidence="10" type="ORF">GCM10011425_02270</name>
</gene>
<feature type="domain" description="Glycoside hydrolase family 2 immunoglobulin-like beta-sandwich" evidence="7">
    <location>
        <begin position="244"/>
        <end position="308"/>
    </location>
</feature>
<dbReference type="GO" id="GO:0030246">
    <property type="term" value="F:carbohydrate binding"/>
    <property type="evidence" value="ECO:0007669"/>
    <property type="project" value="TreeGrafter"/>
</dbReference>
<dbReference type="Gene3D" id="2.60.120.260">
    <property type="entry name" value="Galactose-binding domain-like"/>
    <property type="match status" value="1"/>
</dbReference>
<dbReference type="EC" id="3.2.1.31" evidence="2"/>
<dbReference type="GO" id="GO:0004566">
    <property type="term" value="F:beta-glucuronidase activity"/>
    <property type="evidence" value="ECO:0007669"/>
    <property type="project" value="UniProtKB-EC"/>
</dbReference>
<evidence type="ECO:0000313" key="10">
    <source>
        <dbReference type="EMBL" id="GGI49015.1"/>
    </source>
</evidence>
<protein>
    <recommendedName>
        <fullName evidence="3">Beta-glucuronidase</fullName>
        <ecNumber evidence="2">3.2.1.31</ecNumber>
    </recommendedName>
</protein>
<dbReference type="GO" id="GO:0005975">
    <property type="term" value="P:carbohydrate metabolic process"/>
    <property type="evidence" value="ECO:0007669"/>
    <property type="project" value="InterPro"/>
</dbReference>
<sequence length="618" mass="70741">MRKLILTAALLTAGFCAVAQNNLITNIKARKTISLNGTWQYIVDPYETGFYDYRYKELREDQPDAYWNTDVQKDRSEKKEHGYTDKLTLQVPGDWNHQKPEFVYYEGTIWYKKSFDYAKSSGNSKYFLYFGAVNYRADIYLNGKKLGMHKGGFTPFNFEIPESLLKPTGNFLVVKVDNKRGADEVPTLNTDWWNYGGITRDVKLVEMPQTFIQDYVIQLRKAHAGMAGSKTPLAEGWVKLNHQPAANESITIEIPELKIKKQITATDQLTKLVVSLPKVQLWSPSQPKLYKVLVSTTADKVEDKIGFRTIEAQGKQVLLNGKPLFMRGISIHGEIPQDVRRAYSEADARQLLGQARDLGCNMVRLAHYPHDETMTRLADSLGIVVWSEIPVYWTINFGSAEVLEKAKAQLNEMITRDHNRASVIIWSVGNETPVSAVRTNFMKSLITAAREMDNTRMISAALEVNYNSGKNLNIVDDPLGEFVDLVAFNEYLGWYGGLPDKCRTTNWATSYNKPLFISEMGAGAKEGFHADSLTRFSEEYQAWFYREQIAMLKRMPDNYVGISPWVLADFRSPKRNNPVYQEGWNRKGLYDDKGNKKQAFYLLKAYYAEMEKKYPQQK</sequence>
<dbReference type="GO" id="GO:0019391">
    <property type="term" value="P:glucuronoside catabolic process"/>
    <property type="evidence" value="ECO:0007669"/>
    <property type="project" value="TreeGrafter"/>
</dbReference>
<accession>A0A917J4J1</accession>
<comment type="similarity">
    <text evidence="1">Belongs to the glycosyl hydrolase 2 family.</text>
</comment>
<keyword evidence="5" id="KW-0326">Glycosidase</keyword>
<evidence type="ECO:0000313" key="11">
    <source>
        <dbReference type="Proteomes" id="UP000662074"/>
    </source>
</evidence>
<feature type="domain" description="Glycoside hydrolase family 2 catalytic" evidence="8">
    <location>
        <begin position="311"/>
        <end position="610"/>
    </location>
</feature>
<dbReference type="Proteomes" id="UP000662074">
    <property type="component" value="Unassembled WGS sequence"/>
</dbReference>
<evidence type="ECO:0000256" key="2">
    <source>
        <dbReference type="ARBA" id="ARBA00012761"/>
    </source>
</evidence>
<dbReference type="PANTHER" id="PTHR10066">
    <property type="entry name" value="BETA-GLUCURONIDASE"/>
    <property type="match status" value="1"/>
</dbReference>
<dbReference type="RefSeq" id="WP_188413001.1">
    <property type="nucleotide sequence ID" value="NZ_BMDO01000001.1"/>
</dbReference>
<evidence type="ECO:0000256" key="3">
    <source>
        <dbReference type="ARBA" id="ARBA00016205"/>
    </source>
</evidence>
<dbReference type="InterPro" id="IPR006103">
    <property type="entry name" value="Glyco_hydro_2_cat"/>
</dbReference>
<dbReference type="Pfam" id="PF02836">
    <property type="entry name" value="Glyco_hydro_2_C"/>
    <property type="match status" value="1"/>
</dbReference>
<proteinExistence type="inferred from homology"/>
<keyword evidence="4" id="KW-0378">Hydrolase</keyword>
<evidence type="ECO:0000256" key="5">
    <source>
        <dbReference type="ARBA" id="ARBA00023295"/>
    </source>
</evidence>
<keyword evidence="6" id="KW-0732">Signal</keyword>
<feature type="domain" description="Glycosyl hydrolases family 2 sugar binding" evidence="9">
    <location>
        <begin position="35"/>
        <end position="208"/>
    </location>
</feature>
<dbReference type="InterPro" id="IPR006104">
    <property type="entry name" value="Glyco_hydro_2_N"/>
</dbReference>
<keyword evidence="11" id="KW-1185">Reference proteome</keyword>
<dbReference type="InterPro" id="IPR008979">
    <property type="entry name" value="Galactose-bd-like_sf"/>
</dbReference>
<dbReference type="SUPFAM" id="SSF49785">
    <property type="entry name" value="Galactose-binding domain-like"/>
    <property type="match status" value="1"/>
</dbReference>